<dbReference type="VEuPathDB" id="FungiDB:B9J08_000388"/>
<dbReference type="GO" id="GO:0051321">
    <property type="term" value="P:meiotic cell cycle"/>
    <property type="evidence" value="ECO:0007669"/>
    <property type="project" value="TreeGrafter"/>
</dbReference>
<dbReference type="PANTHER" id="PTHR35144:SF2">
    <property type="entry name" value="MEIOSIS-SPECIFIC TRANSCRIPTION FACTOR NDT80"/>
    <property type="match status" value="1"/>
</dbReference>
<feature type="compositionally biased region" description="Low complexity" evidence="3">
    <location>
        <begin position="88"/>
        <end position="98"/>
    </location>
</feature>
<keyword evidence="7" id="KW-1185">Reference proteome</keyword>
<feature type="compositionally biased region" description="Polar residues" evidence="3">
    <location>
        <begin position="104"/>
        <end position="113"/>
    </location>
</feature>
<reference evidence="6" key="2">
    <citation type="submission" date="2017-11" db="EMBL/GenBank/DDBJ databases">
        <title>Candida auris genome assembly and annotation.</title>
        <authorList>
            <person name="Munoz J.F."/>
            <person name="Gade L.G."/>
            <person name="Chow N.A."/>
            <person name="Litvintseva A.P."/>
            <person name="Loparev V.N."/>
            <person name="Cuomo C.A."/>
        </authorList>
    </citation>
    <scope>NUCLEOTIDE SEQUENCE</scope>
    <source>
        <strain evidence="6">B8441</strain>
    </source>
</reference>
<dbReference type="VEuPathDB" id="FungiDB:CJJ09_002357"/>
<dbReference type="GO" id="GO:0003677">
    <property type="term" value="F:DNA binding"/>
    <property type="evidence" value="ECO:0007669"/>
    <property type="project" value="UniProtKB-KW"/>
</dbReference>
<evidence type="ECO:0000313" key="7">
    <source>
        <dbReference type="Proteomes" id="UP000230249"/>
    </source>
</evidence>
<dbReference type="PANTHER" id="PTHR35144">
    <property type="entry name" value="MEIOSIS-SPECIFIC TRANSCRIPTION FACTOR NDT80"/>
    <property type="match status" value="1"/>
</dbReference>
<feature type="region of interest" description="Disordered" evidence="3">
    <location>
        <begin position="1"/>
        <end position="152"/>
    </location>
</feature>
<dbReference type="InterPro" id="IPR024061">
    <property type="entry name" value="NDT80_DNA-bd_dom"/>
</dbReference>
<dbReference type="EMBL" id="PEKT02000001">
    <property type="protein sequence ID" value="PIS58929.1"/>
    <property type="molecule type" value="Genomic_DNA"/>
</dbReference>
<accession>A0A5Q7YCQ7</accession>
<evidence type="ECO:0000259" key="4">
    <source>
        <dbReference type="PROSITE" id="PS51517"/>
    </source>
</evidence>
<dbReference type="GO" id="GO:0000228">
    <property type="term" value="C:nuclear chromosome"/>
    <property type="evidence" value="ECO:0007669"/>
    <property type="project" value="TreeGrafter"/>
</dbReference>
<reference evidence="5" key="4">
    <citation type="submission" date="2024-03" db="EMBL/GenBank/DDBJ databases">
        <title>Improved genome assembly of Candida auris strain B8441 and annotation of B11205.</title>
        <authorList>
            <person name="Cauldron N.C."/>
            <person name="Shea T."/>
            <person name="Cuomo C.A."/>
        </authorList>
    </citation>
    <scope>NUCLEOTIDE SEQUENCE</scope>
    <source>
        <strain evidence="5">B8441</strain>
    </source>
</reference>
<dbReference type="AlphaFoldDB" id="A0A2H1A7S5"/>
<dbReference type="VEuPathDB" id="FungiDB:CJI96_0001108"/>
<dbReference type="EMBL" id="PEKT03000002">
    <property type="protein sequence ID" value="KAK8441042.1"/>
    <property type="molecule type" value="Genomic_DNA"/>
</dbReference>
<evidence type="ECO:0000256" key="1">
    <source>
        <dbReference type="ARBA" id="ARBA00023125"/>
    </source>
</evidence>
<dbReference type="Gene3D" id="2.60.40.1390">
    <property type="entry name" value="NDT80 DNA-binding domain"/>
    <property type="match status" value="1"/>
</dbReference>
<evidence type="ECO:0000256" key="2">
    <source>
        <dbReference type="PROSITE-ProRule" id="PRU00850"/>
    </source>
</evidence>
<evidence type="ECO:0000256" key="3">
    <source>
        <dbReference type="SAM" id="MobiDB-lite"/>
    </source>
</evidence>
<dbReference type="Pfam" id="PF05224">
    <property type="entry name" value="NDT80_PhoG"/>
    <property type="match status" value="1"/>
</dbReference>
<organism evidence="6">
    <name type="scientific">Candidozyma auris</name>
    <name type="common">Yeast</name>
    <name type="synonym">Candida auris</name>
    <dbReference type="NCBI Taxonomy" id="498019"/>
    <lineage>
        <taxon>Eukaryota</taxon>
        <taxon>Fungi</taxon>
        <taxon>Dikarya</taxon>
        <taxon>Ascomycota</taxon>
        <taxon>Saccharomycotina</taxon>
        <taxon>Pichiomycetes</taxon>
        <taxon>Metschnikowiaceae</taxon>
        <taxon>Candidozyma</taxon>
    </lineage>
</organism>
<dbReference type="VEuPathDB" id="FungiDB:QG37_08107"/>
<dbReference type="STRING" id="498019.A0A2H1A7S5"/>
<accession>A0A2H1A7S5</accession>
<evidence type="ECO:0000313" key="5">
    <source>
        <dbReference type="EMBL" id="KAK8441042.1"/>
    </source>
</evidence>
<dbReference type="InterPro" id="IPR037141">
    <property type="entry name" value="NDT80_DNA-bd_dom_sf"/>
</dbReference>
<feature type="region of interest" description="Disordered" evidence="3">
    <location>
        <begin position="570"/>
        <end position="596"/>
    </location>
</feature>
<comment type="caution">
    <text evidence="6">The sequence shown here is derived from an EMBL/GenBank/DDBJ whole genome shotgun (WGS) entry which is preliminary data.</text>
</comment>
<dbReference type="InterPro" id="IPR008967">
    <property type="entry name" value="p53-like_TF_DNA-bd_sf"/>
</dbReference>
<dbReference type="VEuPathDB" id="FungiDB:CJJ07_003943"/>
<gene>
    <name evidence="6" type="ORF">B9J08_000388</name>
    <name evidence="5" type="ORF">B9J08_02346</name>
</gene>
<feature type="region of interest" description="Disordered" evidence="3">
    <location>
        <begin position="157"/>
        <end position="176"/>
    </location>
</feature>
<dbReference type="Proteomes" id="UP000230249">
    <property type="component" value="Unassembled WGS sequence"/>
</dbReference>
<feature type="domain" description="NDT80" evidence="4">
    <location>
        <begin position="286"/>
        <end position="581"/>
    </location>
</feature>
<dbReference type="GO" id="GO:0003700">
    <property type="term" value="F:DNA-binding transcription factor activity"/>
    <property type="evidence" value="ECO:0007669"/>
    <property type="project" value="UniProtKB-UniRule"/>
</dbReference>
<evidence type="ECO:0000313" key="6">
    <source>
        <dbReference type="EMBL" id="PIS58929.1"/>
    </source>
</evidence>
<sequence>MNPNSSLMGLPSEDHLHEEVPFDEDESLHQNINPYHHNDMAALEGSASLLSQNPSSTSLSSAASTFNNTSSSKYPPHLSRRLPKALSQPQFPHFHQPPAMTVQGLPQSSNQDQVLDRHDNTLHSPLTSEQLPPPTSHGHQHSLPHDSNANVSHFQQPQLSGMRGPYSGKSASVSHLQQPHLSYQVSPQGPMQVQNPVASSAHPHLQYLNVASVPSQFTQQIPASQSSAQYYQPLSSSLPLQSSQHQYPQVVSTSYPVQAQTSQQPQLVNPLPQQFSPHMQQMEPQYHGMPNYSETSSSKGVQRSDDEVYDIGKPKVAPRSVDLFRVGPPFSETVQHLPLYRSEDHQSVIPRIKARIDRGFELSSSGLWIGYKRNYFTLVASYDLGIDLDTFADSRFYTLRPSNVGNEQLNIKYFALNIEAKCSGSDTQVRLVQHTPKRDKGPQNPPAMYPAIPGELPDHQTVKESCNKRNGSKLESMNKIFNFDRKDYWKQRGLQEGNPASILSSYPSNIAKVARFERIQFTKSIRTKVKKSHNKYFTLHAELVAVVTDNNQEEYEVVVASSSTAGLLVRGRSPSKYQSDRTSGYRGPSDSENQSM</sequence>
<proteinExistence type="predicted"/>
<feature type="DNA-binding region" description="NDT80" evidence="2">
    <location>
        <begin position="286"/>
        <end position="581"/>
    </location>
</feature>
<keyword evidence="1 2" id="KW-0238">DNA-binding</keyword>
<dbReference type="InterPro" id="IPR052605">
    <property type="entry name" value="Fungal_trans_regulator"/>
</dbReference>
<reference evidence="5 7" key="3">
    <citation type="journal article" date="2018" name="Nat. Commun.">
        <title>Genomic insights into multidrug-resistance, mating and virulence in Candida auris and related emerging species.</title>
        <authorList>
            <person name="Munoz J.F."/>
            <person name="Gade L."/>
            <person name="Chow N.A."/>
            <person name="Loparev V.N."/>
            <person name="Juieng P."/>
            <person name="Berkow E.L."/>
            <person name="Farrer R.A."/>
            <person name="Litvintseva A.P."/>
            <person name="Cuomo C.A."/>
        </authorList>
    </citation>
    <scope>GENOME REANNOTATION</scope>
    <source>
        <strain evidence="5 7">B8441</strain>
    </source>
</reference>
<dbReference type="GO" id="GO:0045944">
    <property type="term" value="P:positive regulation of transcription by RNA polymerase II"/>
    <property type="evidence" value="ECO:0007669"/>
    <property type="project" value="TreeGrafter"/>
</dbReference>
<protein>
    <recommendedName>
        <fullName evidence="4">NDT80 domain-containing protein</fullName>
    </recommendedName>
</protein>
<name>A0A2H1A7S5_CANAR</name>
<dbReference type="PROSITE" id="PS51517">
    <property type="entry name" value="NDT80"/>
    <property type="match status" value="1"/>
</dbReference>
<dbReference type="SUPFAM" id="SSF49417">
    <property type="entry name" value="p53-like transcription factors"/>
    <property type="match status" value="1"/>
</dbReference>
<dbReference type="VEuPathDB" id="FungiDB:CJI97_000388"/>
<reference evidence="6 7" key="1">
    <citation type="journal article" date="2017" name="Clin. Infect. Dis.">
        <title>Simultaneous emergence of multidrug-resistant Candida auris on 3 continents confirmed by whole-genome sequencing and epidemiological analyses.</title>
        <authorList>
            <person name="Lockhart S.R."/>
            <person name="Etienne K.A."/>
            <person name="Vallabhaneni S."/>
            <person name="Farooqi J."/>
            <person name="Chowdhary A."/>
            <person name="Govender N.P."/>
            <person name="Colombo A.L."/>
            <person name="Calvo B."/>
            <person name="Cuomo C.A."/>
            <person name="Desjardins C.A."/>
            <person name="Berkow E.L."/>
            <person name="Castanheira M."/>
            <person name="Magobo R.E."/>
            <person name="Jabeen K."/>
            <person name="Asghar R.J."/>
            <person name="Meis J.F."/>
            <person name="Jackson B."/>
            <person name="Chiller T."/>
            <person name="Litvintseva A.P."/>
        </authorList>
    </citation>
    <scope>NUCLEOTIDE SEQUENCE [LARGE SCALE GENOMIC DNA]</scope>
    <source>
        <strain evidence="6 7">B8441</strain>
    </source>
</reference>
<feature type="region of interest" description="Disordered" evidence="3">
    <location>
        <begin position="283"/>
        <end position="303"/>
    </location>
</feature>
<feature type="compositionally biased region" description="Low complexity" evidence="3">
    <location>
        <begin position="46"/>
        <end position="72"/>
    </location>
</feature>
<feature type="compositionally biased region" description="Polar residues" evidence="3">
    <location>
        <begin position="292"/>
        <end position="301"/>
    </location>
</feature>